<dbReference type="InterPro" id="IPR036942">
    <property type="entry name" value="Beta-barrel_TonB_sf"/>
</dbReference>
<evidence type="ECO:0000256" key="2">
    <source>
        <dbReference type="ARBA" id="ARBA00022448"/>
    </source>
</evidence>
<dbReference type="Gene3D" id="2.60.40.1120">
    <property type="entry name" value="Carboxypeptidase-like, regulatory domain"/>
    <property type="match status" value="1"/>
</dbReference>
<gene>
    <name evidence="17" type="ORF">E0W69_015945</name>
</gene>
<evidence type="ECO:0000256" key="9">
    <source>
        <dbReference type="ARBA" id="ARBA00023077"/>
    </source>
</evidence>
<evidence type="ECO:0000256" key="11">
    <source>
        <dbReference type="ARBA" id="ARBA00023237"/>
    </source>
</evidence>
<dbReference type="InterPro" id="IPR012910">
    <property type="entry name" value="Plug_dom"/>
</dbReference>
<evidence type="ECO:0000256" key="12">
    <source>
        <dbReference type="PROSITE-ProRule" id="PRU01360"/>
    </source>
</evidence>
<evidence type="ECO:0000256" key="3">
    <source>
        <dbReference type="ARBA" id="ARBA00022452"/>
    </source>
</evidence>
<proteinExistence type="inferred from homology"/>
<dbReference type="PANTHER" id="PTHR32552">
    <property type="entry name" value="FERRICHROME IRON RECEPTOR-RELATED"/>
    <property type="match status" value="1"/>
</dbReference>
<dbReference type="AlphaFoldDB" id="A0A5P2G837"/>
<evidence type="ECO:0000256" key="14">
    <source>
        <dbReference type="SAM" id="SignalP"/>
    </source>
</evidence>
<dbReference type="SUPFAM" id="SSF56935">
    <property type="entry name" value="Porins"/>
    <property type="match status" value="1"/>
</dbReference>
<evidence type="ECO:0000256" key="6">
    <source>
        <dbReference type="ARBA" id="ARBA00022729"/>
    </source>
</evidence>
<evidence type="ECO:0000256" key="7">
    <source>
        <dbReference type="ARBA" id="ARBA00023004"/>
    </source>
</evidence>
<keyword evidence="2 12" id="KW-0813">Transport</keyword>
<keyword evidence="18" id="KW-1185">Reference proteome</keyword>
<evidence type="ECO:0000256" key="5">
    <source>
        <dbReference type="ARBA" id="ARBA00022692"/>
    </source>
</evidence>
<dbReference type="PROSITE" id="PS51257">
    <property type="entry name" value="PROKAR_LIPOPROTEIN"/>
    <property type="match status" value="1"/>
</dbReference>
<evidence type="ECO:0000259" key="15">
    <source>
        <dbReference type="Pfam" id="PF00593"/>
    </source>
</evidence>
<sequence>MKKSSLLLGSALLLACQYSFAQSENKITGNIQTESDKPLSLVNISIPSLKISVLADKNGNFSIPVNETSDKLTIIFSKQGFITQTIEWDPQKRNIHITLVAYDKLMEPVEVFGRPNHQPDKLDALTAMPLKANEQIQSVSVISNRLIREQDNQDISEALRNVAGVIEFSNFGGIGNSYTIRGIRGINTLLNGIQLDNDSRGHGVQPDMETVDNIQVLKGIYSMSQGLSNSLGSVGGVINAVTKTPNFTNAGSVGIRYSSWNNVRGVYDIEKTLSNKLAFRIDGAMQAGNGYRATTKNDRFVINPSFLWKIDDKTSLIGEFHYQHDSRTPDRGTINLAADSVNGLWNMPNNKFLGFSSDHNLTNSKFWGLRLTRNLNKNLDLKINYYGSTFNQDFNSAIAELDSSAFKATGERNVRYRYLNHVTENDKSTVINVALIGHDIYTGKIKHTFQAGYDFRQRSWYSQAFNSAPIDTINIYENYTNTLSNQNLTYTENKGRYYNRNYDDFGMYAQDMVFFNKYVRALLGVRYSHTSSVDNKINTYGSGHGINPLFGLFISPIEQLNFFGSYTSVSDISTAEYVDQNGNKLGNTVTQQYEFGLKSNYFHDRLRFNATYFIMNNNDFAYQLTNTSTGNVYYNQSGSLKRHGIETEITGHVLNNLEVLLGYTHVDAKYEGVKSYVDGSTPMGTAKNTANGWANYLVTKGALKGLTVRLGVYYVGSRPVDDFSKSTSVNVTTGGGEIQKITPGVRPFNLDAYTTVNAQLAYNYKQYTFRAILNNIGNTKGYIAYYPQAFLNPTDPRNFGLSVYYAF</sequence>
<feature type="domain" description="TonB-dependent receptor-like beta-barrel" evidence="15">
    <location>
        <begin position="308"/>
        <end position="776"/>
    </location>
</feature>
<dbReference type="InterPro" id="IPR008969">
    <property type="entry name" value="CarboxyPept-like_regulatory"/>
</dbReference>
<dbReference type="Proteomes" id="UP000292424">
    <property type="component" value="Chromosome"/>
</dbReference>
<dbReference type="Gene3D" id="2.40.170.20">
    <property type="entry name" value="TonB-dependent receptor, beta-barrel domain"/>
    <property type="match status" value="1"/>
</dbReference>
<evidence type="ECO:0000256" key="10">
    <source>
        <dbReference type="ARBA" id="ARBA00023136"/>
    </source>
</evidence>
<keyword evidence="4" id="KW-0410">Iron transport</keyword>
<dbReference type="KEGG" id="arac:E0W69_015945"/>
<keyword evidence="8" id="KW-0406">Ion transport</keyword>
<keyword evidence="9 13" id="KW-0798">TonB box</keyword>
<evidence type="ECO:0000256" key="8">
    <source>
        <dbReference type="ARBA" id="ARBA00023065"/>
    </source>
</evidence>
<dbReference type="InterPro" id="IPR037066">
    <property type="entry name" value="Plug_dom_sf"/>
</dbReference>
<dbReference type="OrthoDB" id="9775095at2"/>
<dbReference type="GO" id="GO:0009279">
    <property type="term" value="C:cell outer membrane"/>
    <property type="evidence" value="ECO:0007669"/>
    <property type="project" value="UniProtKB-SubCell"/>
</dbReference>
<keyword evidence="3 12" id="KW-1134">Transmembrane beta strand</keyword>
<dbReference type="CDD" id="cd01347">
    <property type="entry name" value="ligand_gated_channel"/>
    <property type="match status" value="1"/>
</dbReference>
<dbReference type="Gene3D" id="2.170.130.10">
    <property type="entry name" value="TonB-dependent receptor, plug domain"/>
    <property type="match status" value="1"/>
</dbReference>
<dbReference type="GO" id="GO:0015344">
    <property type="term" value="F:siderophore uptake transmembrane transporter activity"/>
    <property type="evidence" value="ECO:0007669"/>
    <property type="project" value="TreeGrafter"/>
</dbReference>
<keyword evidence="5 12" id="KW-0812">Transmembrane</keyword>
<dbReference type="PROSITE" id="PS52016">
    <property type="entry name" value="TONB_DEPENDENT_REC_3"/>
    <property type="match status" value="1"/>
</dbReference>
<evidence type="ECO:0000259" key="16">
    <source>
        <dbReference type="Pfam" id="PF07715"/>
    </source>
</evidence>
<dbReference type="SUPFAM" id="SSF49464">
    <property type="entry name" value="Carboxypeptidase regulatory domain-like"/>
    <property type="match status" value="1"/>
</dbReference>
<feature type="chain" id="PRO_5024307896" evidence="14">
    <location>
        <begin position="22"/>
        <end position="807"/>
    </location>
</feature>
<dbReference type="InterPro" id="IPR039426">
    <property type="entry name" value="TonB-dep_rcpt-like"/>
</dbReference>
<dbReference type="Pfam" id="PF07715">
    <property type="entry name" value="Plug"/>
    <property type="match status" value="1"/>
</dbReference>
<keyword evidence="7" id="KW-0408">Iron</keyword>
<accession>A0A5P2G837</accession>
<organism evidence="17 18">
    <name type="scientific">Rhizosphaericola mali</name>
    <dbReference type="NCBI Taxonomy" id="2545455"/>
    <lineage>
        <taxon>Bacteria</taxon>
        <taxon>Pseudomonadati</taxon>
        <taxon>Bacteroidota</taxon>
        <taxon>Chitinophagia</taxon>
        <taxon>Chitinophagales</taxon>
        <taxon>Chitinophagaceae</taxon>
        <taxon>Rhizosphaericola</taxon>
    </lineage>
</organism>
<protein>
    <submittedName>
        <fullName evidence="17">TonB-dependent receptor</fullName>
    </submittedName>
</protein>
<dbReference type="InterPro" id="IPR000531">
    <property type="entry name" value="Beta-barrel_TonB"/>
</dbReference>
<dbReference type="Pfam" id="PF00593">
    <property type="entry name" value="TonB_dep_Rec_b-barrel"/>
    <property type="match status" value="1"/>
</dbReference>
<keyword evidence="17" id="KW-0675">Receptor</keyword>
<keyword evidence="10 12" id="KW-0472">Membrane</keyword>
<name>A0A5P2G837_9BACT</name>
<comment type="subcellular location">
    <subcellularLocation>
        <location evidence="1 12">Cell outer membrane</location>
        <topology evidence="1 12">Multi-pass membrane protein</topology>
    </subcellularLocation>
</comment>
<evidence type="ECO:0000256" key="13">
    <source>
        <dbReference type="RuleBase" id="RU003357"/>
    </source>
</evidence>
<keyword evidence="6 14" id="KW-0732">Signal</keyword>
<feature type="signal peptide" evidence="14">
    <location>
        <begin position="1"/>
        <end position="21"/>
    </location>
</feature>
<dbReference type="PANTHER" id="PTHR32552:SF68">
    <property type="entry name" value="FERRICHROME OUTER MEMBRANE TRANSPORTER_PHAGE RECEPTOR"/>
    <property type="match status" value="1"/>
</dbReference>
<evidence type="ECO:0000313" key="17">
    <source>
        <dbReference type="EMBL" id="QES90082.1"/>
    </source>
</evidence>
<evidence type="ECO:0000256" key="4">
    <source>
        <dbReference type="ARBA" id="ARBA00022496"/>
    </source>
</evidence>
<evidence type="ECO:0000256" key="1">
    <source>
        <dbReference type="ARBA" id="ARBA00004571"/>
    </source>
</evidence>
<dbReference type="Pfam" id="PF13715">
    <property type="entry name" value="CarbopepD_reg_2"/>
    <property type="match status" value="1"/>
</dbReference>
<keyword evidence="11 12" id="KW-0998">Cell outer membrane</keyword>
<dbReference type="EMBL" id="CP044016">
    <property type="protein sequence ID" value="QES90082.1"/>
    <property type="molecule type" value="Genomic_DNA"/>
</dbReference>
<evidence type="ECO:0000313" key="18">
    <source>
        <dbReference type="Proteomes" id="UP000292424"/>
    </source>
</evidence>
<feature type="domain" description="TonB-dependent receptor plug" evidence="16">
    <location>
        <begin position="133"/>
        <end position="228"/>
    </location>
</feature>
<reference evidence="17 18" key="1">
    <citation type="submission" date="2019-09" db="EMBL/GenBank/DDBJ databases">
        <title>Complete genome sequence of Arachidicoccus sp. B3-10 isolated from apple orchard soil.</title>
        <authorList>
            <person name="Kim H.S."/>
            <person name="Han K.-I."/>
            <person name="Suh M.K."/>
            <person name="Lee K.C."/>
            <person name="Eom M.K."/>
            <person name="Kim J.-S."/>
            <person name="Kang S.W."/>
            <person name="Sin Y."/>
            <person name="Lee J.-S."/>
        </authorList>
    </citation>
    <scope>NUCLEOTIDE SEQUENCE [LARGE SCALE GENOMIC DNA]</scope>
    <source>
        <strain evidence="17 18">B3-10</strain>
    </source>
</reference>
<comment type="similarity">
    <text evidence="12 13">Belongs to the TonB-dependent receptor family.</text>
</comment>
<dbReference type="RefSeq" id="WP_131331038.1">
    <property type="nucleotide sequence ID" value="NZ_CP044016.1"/>
</dbReference>